<comment type="similarity">
    <text evidence="1">Belongs to the TrbG/VirB9 family.</text>
</comment>
<organism evidence="4 5">
    <name type="scientific">Sphingomonas oligophenolica</name>
    <dbReference type="NCBI Taxonomy" id="301154"/>
    <lineage>
        <taxon>Bacteria</taxon>
        <taxon>Pseudomonadati</taxon>
        <taxon>Pseudomonadota</taxon>
        <taxon>Alphaproteobacteria</taxon>
        <taxon>Sphingomonadales</taxon>
        <taxon>Sphingomonadaceae</taxon>
        <taxon>Sphingomonas</taxon>
    </lineage>
</organism>
<dbReference type="CDD" id="cd06911">
    <property type="entry name" value="VirB9_CagX_TrbG"/>
    <property type="match status" value="1"/>
</dbReference>
<protein>
    <submittedName>
        <fullName evidence="4">TrbG/VirB9 family P-type conjugative transfer protein</fullName>
    </submittedName>
</protein>
<name>A0ABU9XX21_9SPHN</name>
<feature type="chain" id="PRO_5047496868" evidence="3">
    <location>
        <begin position="19"/>
        <end position="229"/>
    </location>
</feature>
<evidence type="ECO:0000256" key="2">
    <source>
        <dbReference type="ARBA" id="ARBA00022729"/>
    </source>
</evidence>
<evidence type="ECO:0000256" key="1">
    <source>
        <dbReference type="ARBA" id="ARBA00006135"/>
    </source>
</evidence>
<feature type="signal peptide" evidence="3">
    <location>
        <begin position="1"/>
        <end position="18"/>
    </location>
</feature>
<keyword evidence="2 3" id="KW-0732">Signal</keyword>
<dbReference type="InterPro" id="IPR010258">
    <property type="entry name" value="Conjugal_tfr_TrbG/VirB9/CagX"/>
</dbReference>
<dbReference type="EMBL" id="JBDIME010000001">
    <property type="protein sequence ID" value="MEN2788093.1"/>
    <property type="molecule type" value="Genomic_DNA"/>
</dbReference>
<dbReference type="Gene3D" id="2.60.40.2500">
    <property type="match status" value="1"/>
</dbReference>
<evidence type="ECO:0000256" key="3">
    <source>
        <dbReference type="SAM" id="SignalP"/>
    </source>
</evidence>
<dbReference type="Pfam" id="PF03524">
    <property type="entry name" value="CagX"/>
    <property type="match status" value="1"/>
</dbReference>
<dbReference type="RefSeq" id="WP_343887663.1">
    <property type="nucleotide sequence ID" value="NZ_BAAAEH010000005.1"/>
</dbReference>
<evidence type="ECO:0000313" key="5">
    <source>
        <dbReference type="Proteomes" id="UP001419910"/>
    </source>
</evidence>
<dbReference type="InterPro" id="IPR038161">
    <property type="entry name" value="VirB9/CagX/TrbG_C_sf"/>
</dbReference>
<gene>
    <name evidence="4" type="ORF">ABC974_00495</name>
</gene>
<evidence type="ECO:0000313" key="4">
    <source>
        <dbReference type="EMBL" id="MEN2788093.1"/>
    </source>
</evidence>
<reference evidence="4 5" key="1">
    <citation type="submission" date="2024-05" db="EMBL/GenBank/DDBJ databases">
        <authorList>
            <person name="Liu Q."/>
            <person name="Xin Y.-H."/>
        </authorList>
    </citation>
    <scope>NUCLEOTIDE SEQUENCE [LARGE SCALE GENOMIC DNA]</scope>
    <source>
        <strain evidence="4 5">CGMCC 1.10181</strain>
    </source>
</reference>
<sequence length="229" mass="24883">MRIALFLLALLLPAGAIAQVRPTPGPGDPRIQTVAYDANQVVQLQVASGYQLSVEFAPDERIENVAVGDSGAWQVTPNKRGDHLFIKALQQGAATNLTVVTDARSYVFELQPMFGPLPDMAYTVRFTYPTPAAATVAAVPAPEPGRYKLGGTRALRPSQIDDDGVHTYIVFPADKPLPAIFAIDAKGQEMLVDGAMRDGTYVIDDVKPRLLFRLDHDVATATRVRTKKR</sequence>
<dbReference type="InterPro" id="IPR033645">
    <property type="entry name" value="VirB9/CagX/TrbG_C"/>
</dbReference>
<accession>A0ABU9XX21</accession>
<comment type="caution">
    <text evidence="4">The sequence shown here is derived from an EMBL/GenBank/DDBJ whole genome shotgun (WGS) entry which is preliminary data.</text>
</comment>
<proteinExistence type="inferred from homology"/>
<keyword evidence="5" id="KW-1185">Reference proteome</keyword>
<dbReference type="Proteomes" id="UP001419910">
    <property type="component" value="Unassembled WGS sequence"/>
</dbReference>